<dbReference type="Gene3D" id="3.40.630.30">
    <property type="match status" value="1"/>
</dbReference>
<evidence type="ECO:0000313" key="2">
    <source>
        <dbReference type="EMBL" id="EAJ9572517.1"/>
    </source>
</evidence>
<feature type="domain" description="N-acetyltransferase" evidence="1">
    <location>
        <begin position="67"/>
        <end position="161"/>
    </location>
</feature>
<protein>
    <submittedName>
        <fullName evidence="2">UDP-4-amino-4, 6-dideoxy-N-acetyl-beta-L-altrosamine N-acetyltransferase</fullName>
        <ecNumber evidence="2">2.3.1.202</ecNumber>
    </submittedName>
</protein>
<sequence>MTNFFKITQYNIKNKNIVFLMQDYRCNILLKNYINLNYIEKEKIRKYRNHPEVKKYLYQTHFISKLEHKNFIKKLKYNTKKSYFCVILDNQIIGNINFCIRENEIDFGFYANPFSKILGIGRILEQISIYYAFKIINIPILSLEIFSNNTQVINLHRKFNFSIVQEFFIKKQKILKMSLKQSDCKALLS</sequence>
<name>A0A5T0MY66_CAMCO</name>
<proteinExistence type="predicted"/>
<dbReference type="AlphaFoldDB" id="A0A5T0MY66"/>
<dbReference type="Pfam" id="PF00583">
    <property type="entry name" value="Acetyltransf_1"/>
    <property type="match status" value="1"/>
</dbReference>
<dbReference type="SUPFAM" id="SSF55729">
    <property type="entry name" value="Acyl-CoA N-acyltransferases (Nat)"/>
    <property type="match status" value="1"/>
</dbReference>
<organism evidence="2">
    <name type="scientific">Campylobacter coli</name>
    <dbReference type="NCBI Taxonomy" id="195"/>
    <lineage>
        <taxon>Bacteria</taxon>
        <taxon>Pseudomonadati</taxon>
        <taxon>Campylobacterota</taxon>
        <taxon>Epsilonproteobacteria</taxon>
        <taxon>Campylobacterales</taxon>
        <taxon>Campylobacteraceae</taxon>
        <taxon>Campylobacter</taxon>
    </lineage>
</organism>
<gene>
    <name evidence="2" type="primary">pseH</name>
    <name evidence="2" type="ORF">E5B80_09040</name>
</gene>
<reference evidence="2" key="1">
    <citation type="submission" date="2019-04" db="EMBL/GenBank/DDBJ databases">
        <authorList>
            <consortium name="NARMS: The National Antimicrobial Resistance Monitoring System"/>
        </authorList>
    </citation>
    <scope>NUCLEOTIDE SEQUENCE</scope>
    <source>
        <strain evidence="2">FSIS11918609</strain>
    </source>
</reference>
<dbReference type="GO" id="GO:0016747">
    <property type="term" value="F:acyltransferase activity, transferring groups other than amino-acyl groups"/>
    <property type="evidence" value="ECO:0007669"/>
    <property type="project" value="InterPro"/>
</dbReference>
<accession>A0A5T0MY66</accession>
<evidence type="ECO:0000259" key="1">
    <source>
        <dbReference type="Pfam" id="PF00583"/>
    </source>
</evidence>
<dbReference type="EC" id="2.3.1.202" evidence="2"/>
<comment type="caution">
    <text evidence="2">The sequence shown here is derived from an EMBL/GenBank/DDBJ whole genome shotgun (WGS) entry which is preliminary data.</text>
</comment>
<dbReference type="NCBIfam" id="TIGR03585">
    <property type="entry name" value="PseH"/>
    <property type="match status" value="1"/>
</dbReference>
<dbReference type="InterPro" id="IPR000182">
    <property type="entry name" value="GNAT_dom"/>
</dbReference>
<dbReference type="RefSeq" id="WP_052776475.1">
    <property type="nucleotide sequence ID" value="NZ_JAQAWM010000001.1"/>
</dbReference>
<dbReference type="InterPro" id="IPR020036">
    <property type="entry name" value="PseH"/>
</dbReference>
<keyword evidence="2" id="KW-0012">Acyltransferase</keyword>
<dbReference type="InterPro" id="IPR016181">
    <property type="entry name" value="Acyl_CoA_acyltransferase"/>
</dbReference>
<keyword evidence="2" id="KW-0808">Transferase</keyword>
<dbReference type="EMBL" id="AACCAN010000034">
    <property type="protein sequence ID" value="EAJ9572517.1"/>
    <property type="molecule type" value="Genomic_DNA"/>
</dbReference>